<gene>
    <name evidence="1" type="ORF">L2E82_41566</name>
</gene>
<keyword evidence="2" id="KW-1185">Reference proteome</keyword>
<dbReference type="EMBL" id="CM042015">
    <property type="protein sequence ID" value="KAI3711462.1"/>
    <property type="molecule type" value="Genomic_DNA"/>
</dbReference>
<protein>
    <submittedName>
        <fullName evidence="1">Uncharacterized protein</fullName>
    </submittedName>
</protein>
<sequence>MDRDMKSLEALTDRKGARPSTFVMRRSHVRDACTSRTRHYYPRTLNLFYACFDPIFCFDPSQIKVPFSDCKVQNRTSFNPHPVNLLQLLTTIITFTLEHHL</sequence>
<evidence type="ECO:0000313" key="2">
    <source>
        <dbReference type="Proteomes" id="UP001055811"/>
    </source>
</evidence>
<evidence type="ECO:0000313" key="1">
    <source>
        <dbReference type="EMBL" id="KAI3711462.1"/>
    </source>
</evidence>
<name>A0ACB9ANN1_CICIN</name>
<comment type="caution">
    <text evidence="1">The sequence shown here is derived from an EMBL/GenBank/DDBJ whole genome shotgun (WGS) entry which is preliminary data.</text>
</comment>
<reference evidence="1 2" key="2">
    <citation type="journal article" date="2022" name="Mol. Ecol. Resour.">
        <title>The genomes of chicory, endive, great burdock and yacon provide insights into Asteraceae paleo-polyploidization history and plant inulin production.</title>
        <authorList>
            <person name="Fan W."/>
            <person name="Wang S."/>
            <person name="Wang H."/>
            <person name="Wang A."/>
            <person name="Jiang F."/>
            <person name="Liu H."/>
            <person name="Zhao H."/>
            <person name="Xu D."/>
            <person name="Zhang Y."/>
        </authorList>
    </citation>
    <scope>NUCLEOTIDE SEQUENCE [LARGE SCALE GENOMIC DNA]</scope>
    <source>
        <strain evidence="2">cv. Punajuju</strain>
        <tissue evidence="1">Leaves</tissue>
    </source>
</reference>
<reference evidence="2" key="1">
    <citation type="journal article" date="2022" name="Mol. Ecol. Resour.">
        <title>The genomes of chicory, endive, great burdock and yacon provide insights into Asteraceae palaeo-polyploidization history and plant inulin production.</title>
        <authorList>
            <person name="Fan W."/>
            <person name="Wang S."/>
            <person name="Wang H."/>
            <person name="Wang A."/>
            <person name="Jiang F."/>
            <person name="Liu H."/>
            <person name="Zhao H."/>
            <person name="Xu D."/>
            <person name="Zhang Y."/>
        </authorList>
    </citation>
    <scope>NUCLEOTIDE SEQUENCE [LARGE SCALE GENOMIC DNA]</scope>
    <source>
        <strain evidence="2">cv. Punajuju</strain>
    </source>
</reference>
<proteinExistence type="predicted"/>
<dbReference type="Proteomes" id="UP001055811">
    <property type="component" value="Linkage Group LG07"/>
</dbReference>
<organism evidence="1 2">
    <name type="scientific">Cichorium intybus</name>
    <name type="common">Chicory</name>
    <dbReference type="NCBI Taxonomy" id="13427"/>
    <lineage>
        <taxon>Eukaryota</taxon>
        <taxon>Viridiplantae</taxon>
        <taxon>Streptophyta</taxon>
        <taxon>Embryophyta</taxon>
        <taxon>Tracheophyta</taxon>
        <taxon>Spermatophyta</taxon>
        <taxon>Magnoliopsida</taxon>
        <taxon>eudicotyledons</taxon>
        <taxon>Gunneridae</taxon>
        <taxon>Pentapetalae</taxon>
        <taxon>asterids</taxon>
        <taxon>campanulids</taxon>
        <taxon>Asterales</taxon>
        <taxon>Asteraceae</taxon>
        <taxon>Cichorioideae</taxon>
        <taxon>Cichorieae</taxon>
        <taxon>Cichoriinae</taxon>
        <taxon>Cichorium</taxon>
    </lineage>
</organism>
<accession>A0ACB9ANN1</accession>